<dbReference type="CDD" id="cd10917">
    <property type="entry name" value="CE4_NodB_like_6s_7s"/>
    <property type="match status" value="1"/>
</dbReference>
<dbReference type="Gene3D" id="3.20.20.370">
    <property type="entry name" value="Glycoside hydrolase/deacetylase"/>
    <property type="match status" value="1"/>
</dbReference>
<dbReference type="GO" id="GO:0016810">
    <property type="term" value="F:hydrolase activity, acting on carbon-nitrogen (but not peptide) bonds"/>
    <property type="evidence" value="ECO:0007669"/>
    <property type="project" value="InterPro"/>
</dbReference>
<feature type="transmembrane region" description="Helical" evidence="3">
    <location>
        <begin position="190"/>
        <end position="206"/>
    </location>
</feature>
<evidence type="ECO:0000256" key="1">
    <source>
        <dbReference type="ARBA" id="ARBA00022723"/>
    </source>
</evidence>
<dbReference type="InterPro" id="IPR050248">
    <property type="entry name" value="Polysacc_deacetylase_ArnD"/>
</dbReference>
<dbReference type="PANTHER" id="PTHR10587:SF133">
    <property type="entry name" value="CHITIN DEACETYLASE 1-RELATED"/>
    <property type="match status" value="1"/>
</dbReference>
<dbReference type="PROSITE" id="PS51677">
    <property type="entry name" value="NODB"/>
    <property type="match status" value="1"/>
</dbReference>
<dbReference type="EMBL" id="JACRTE010000001">
    <property type="protein sequence ID" value="MBC8595617.1"/>
    <property type="molecule type" value="Genomic_DNA"/>
</dbReference>
<keyword evidence="6" id="KW-1185">Reference proteome</keyword>
<feature type="domain" description="NodB homology" evidence="4">
    <location>
        <begin position="55"/>
        <end position="213"/>
    </location>
</feature>
<reference evidence="5" key="1">
    <citation type="submission" date="2020-08" db="EMBL/GenBank/DDBJ databases">
        <title>Genome public.</title>
        <authorList>
            <person name="Liu C."/>
            <person name="Sun Q."/>
        </authorList>
    </citation>
    <scope>NUCLEOTIDE SEQUENCE</scope>
    <source>
        <strain evidence="5">NSJ-50</strain>
    </source>
</reference>
<name>A0A926IM27_9FIRM</name>
<keyword evidence="2" id="KW-0378">Hydrolase</keyword>
<dbReference type="GO" id="GO:0005975">
    <property type="term" value="P:carbohydrate metabolic process"/>
    <property type="evidence" value="ECO:0007669"/>
    <property type="project" value="InterPro"/>
</dbReference>
<accession>A0A926IM27</accession>
<evidence type="ECO:0000256" key="2">
    <source>
        <dbReference type="ARBA" id="ARBA00022801"/>
    </source>
</evidence>
<dbReference type="RefSeq" id="WP_262431275.1">
    <property type="nucleotide sequence ID" value="NZ_JACRTE010000001.1"/>
</dbReference>
<feature type="transmembrane region" description="Helical" evidence="3">
    <location>
        <begin position="12"/>
        <end position="29"/>
    </location>
</feature>
<dbReference type="Pfam" id="PF01522">
    <property type="entry name" value="Polysacc_deac_1"/>
    <property type="match status" value="1"/>
</dbReference>
<dbReference type="GO" id="GO:0046872">
    <property type="term" value="F:metal ion binding"/>
    <property type="evidence" value="ECO:0007669"/>
    <property type="project" value="UniProtKB-KW"/>
</dbReference>
<evidence type="ECO:0000313" key="5">
    <source>
        <dbReference type="EMBL" id="MBC8595617.1"/>
    </source>
</evidence>
<protein>
    <submittedName>
        <fullName evidence="5">Polysaccharide deacetylase family protein</fullName>
    </submittedName>
</protein>
<dbReference type="AlphaFoldDB" id="A0A926IM27"/>
<evidence type="ECO:0000259" key="4">
    <source>
        <dbReference type="PROSITE" id="PS51677"/>
    </source>
</evidence>
<evidence type="ECO:0000313" key="6">
    <source>
        <dbReference type="Proteomes" id="UP000647416"/>
    </source>
</evidence>
<sequence>MKLFVVHKDTVIIYFLILAAICSVLTLNWDTTTAVFETMAPKKDLPIYCVQKVEKICAISFDAAWGNEDTHTLIEILKKYNVKTTFFVVGGWVDKYPESVKELSDAGHEIMNHSNTHPHMTKLSKEQMQKEVTECNDKIEKVTNKKPILFRPPYGDYNDSVVSAMRDIGMYTIQWDVDTLVMNGRWHSEANFTIFIYTLMVIHIFMETIPNFV</sequence>
<dbReference type="Proteomes" id="UP000647416">
    <property type="component" value="Unassembled WGS sequence"/>
</dbReference>
<dbReference type="GO" id="GO:0016020">
    <property type="term" value="C:membrane"/>
    <property type="evidence" value="ECO:0007669"/>
    <property type="project" value="TreeGrafter"/>
</dbReference>
<dbReference type="SUPFAM" id="SSF88713">
    <property type="entry name" value="Glycoside hydrolase/deacetylase"/>
    <property type="match status" value="1"/>
</dbReference>
<dbReference type="InterPro" id="IPR002509">
    <property type="entry name" value="NODB_dom"/>
</dbReference>
<keyword evidence="3" id="KW-0812">Transmembrane</keyword>
<keyword evidence="3" id="KW-0472">Membrane</keyword>
<proteinExistence type="predicted"/>
<keyword evidence="3" id="KW-1133">Transmembrane helix</keyword>
<keyword evidence="1" id="KW-0479">Metal-binding</keyword>
<dbReference type="PANTHER" id="PTHR10587">
    <property type="entry name" value="GLYCOSYL TRANSFERASE-RELATED"/>
    <property type="match status" value="1"/>
</dbReference>
<organism evidence="5 6">
    <name type="scientific">Qingrenia yutianensis</name>
    <dbReference type="NCBI Taxonomy" id="2763676"/>
    <lineage>
        <taxon>Bacteria</taxon>
        <taxon>Bacillati</taxon>
        <taxon>Bacillota</taxon>
        <taxon>Clostridia</taxon>
        <taxon>Eubacteriales</taxon>
        <taxon>Oscillospiraceae</taxon>
        <taxon>Qingrenia</taxon>
    </lineage>
</organism>
<comment type="caution">
    <text evidence="5">The sequence shown here is derived from an EMBL/GenBank/DDBJ whole genome shotgun (WGS) entry which is preliminary data.</text>
</comment>
<dbReference type="InterPro" id="IPR011330">
    <property type="entry name" value="Glyco_hydro/deAcase_b/a-brl"/>
</dbReference>
<evidence type="ECO:0000256" key="3">
    <source>
        <dbReference type="SAM" id="Phobius"/>
    </source>
</evidence>
<gene>
    <name evidence="5" type="ORF">H8706_01865</name>
</gene>